<dbReference type="AlphaFoldDB" id="A0A1V4AQM6"/>
<dbReference type="PROSITE" id="PS50112">
    <property type="entry name" value="PAS"/>
    <property type="match status" value="1"/>
</dbReference>
<dbReference type="SMART" id="SM00091">
    <property type="entry name" value="PAS"/>
    <property type="match status" value="1"/>
</dbReference>
<evidence type="ECO:0008006" key="8">
    <source>
        <dbReference type="Google" id="ProtNLM"/>
    </source>
</evidence>
<name>A0A1V4AQM6_9BACT</name>
<evidence type="ECO:0000256" key="1">
    <source>
        <dbReference type="SAM" id="Phobius"/>
    </source>
</evidence>
<keyword evidence="1" id="KW-0472">Membrane</keyword>
<dbReference type="FunFam" id="3.30.70.270:FF:000001">
    <property type="entry name" value="Diguanylate cyclase domain protein"/>
    <property type="match status" value="1"/>
</dbReference>
<dbReference type="InterPro" id="IPR000160">
    <property type="entry name" value="GGDEF_dom"/>
</dbReference>
<dbReference type="Gene3D" id="3.30.450.40">
    <property type="match status" value="1"/>
</dbReference>
<evidence type="ECO:0000313" key="6">
    <source>
        <dbReference type="EMBL" id="OOP55428.1"/>
    </source>
</evidence>
<gene>
    <name evidence="6" type="ORF">AYP45_14870</name>
</gene>
<dbReference type="SUPFAM" id="SSF55785">
    <property type="entry name" value="PYP-like sensor domain (PAS domain)"/>
    <property type="match status" value="1"/>
</dbReference>
<dbReference type="PROSITE" id="PS50885">
    <property type="entry name" value="HAMP"/>
    <property type="match status" value="1"/>
</dbReference>
<dbReference type="InterPro" id="IPR000014">
    <property type="entry name" value="PAS"/>
</dbReference>
<evidence type="ECO:0000313" key="7">
    <source>
        <dbReference type="Proteomes" id="UP000189681"/>
    </source>
</evidence>
<dbReference type="InterPro" id="IPR003660">
    <property type="entry name" value="HAMP_dom"/>
</dbReference>
<dbReference type="STRING" id="1004156.AYP45_14870"/>
<dbReference type="PROSITE" id="PS50113">
    <property type="entry name" value="PAC"/>
    <property type="match status" value="1"/>
</dbReference>
<dbReference type="SMART" id="SM00304">
    <property type="entry name" value="HAMP"/>
    <property type="match status" value="1"/>
</dbReference>
<dbReference type="InterPro" id="IPR043128">
    <property type="entry name" value="Rev_trsase/Diguanyl_cyclase"/>
</dbReference>
<dbReference type="SUPFAM" id="SSF55073">
    <property type="entry name" value="Nucleotide cyclase"/>
    <property type="match status" value="1"/>
</dbReference>
<dbReference type="GO" id="GO:0003824">
    <property type="term" value="F:catalytic activity"/>
    <property type="evidence" value="ECO:0007669"/>
    <property type="project" value="UniProtKB-ARBA"/>
</dbReference>
<evidence type="ECO:0000259" key="2">
    <source>
        <dbReference type="PROSITE" id="PS50112"/>
    </source>
</evidence>
<dbReference type="InterPro" id="IPR035965">
    <property type="entry name" value="PAS-like_dom_sf"/>
</dbReference>
<dbReference type="SMART" id="SM00086">
    <property type="entry name" value="PAC"/>
    <property type="match status" value="1"/>
</dbReference>
<feature type="domain" description="PAC" evidence="3">
    <location>
        <begin position="347"/>
        <end position="399"/>
    </location>
</feature>
<evidence type="ECO:0000259" key="4">
    <source>
        <dbReference type="PROSITE" id="PS50885"/>
    </source>
</evidence>
<comment type="caution">
    <text evidence="6">The sequence shown here is derived from an EMBL/GenBank/DDBJ whole genome shotgun (WGS) entry which is preliminary data.</text>
</comment>
<dbReference type="NCBIfam" id="TIGR00254">
    <property type="entry name" value="GGDEF"/>
    <property type="match status" value="1"/>
</dbReference>
<dbReference type="Pfam" id="PF00990">
    <property type="entry name" value="GGDEF"/>
    <property type="match status" value="1"/>
</dbReference>
<dbReference type="NCBIfam" id="TIGR00229">
    <property type="entry name" value="sensory_box"/>
    <property type="match status" value="1"/>
</dbReference>
<protein>
    <recommendedName>
        <fullName evidence="8">Diguanylate cyclase</fullName>
    </recommendedName>
</protein>
<accession>A0A1V4AQM6</accession>
<reference evidence="6 7" key="1">
    <citation type="journal article" date="2017" name="Water Res.">
        <title>Discovery and metagenomic analysis of an anammox bacterial enrichment related to Candidatus "Brocadia caroliniensis" in a full-scale glycerol-fed nitritation-denitritation separate centrate treatment process.</title>
        <authorList>
            <person name="Park H."/>
            <person name="Brotto A.C."/>
            <person name="van Loosdrecht M.C."/>
            <person name="Chandran K."/>
        </authorList>
    </citation>
    <scope>NUCLEOTIDE SEQUENCE [LARGE SCALE GENOMIC DNA]</scope>
    <source>
        <strain evidence="6">26THWARD</strain>
    </source>
</reference>
<organism evidence="6 7">
    <name type="scientific">Candidatus Brocadia carolinensis</name>
    <dbReference type="NCBI Taxonomy" id="1004156"/>
    <lineage>
        <taxon>Bacteria</taxon>
        <taxon>Pseudomonadati</taxon>
        <taxon>Planctomycetota</taxon>
        <taxon>Candidatus Brocadiia</taxon>
        <taxon>Candidatus Brocadiales</taxon>
        <taxon>Candidatus Brocadiaceae</taxon>
        <taxon>Candidatus Brocadia</taxon>
    </lineage>
</organism>
<dbReference type="SUPFAM" id="SSF55781">
    <property type="entry name" value="GAF domain-like"/>
    <property type="match status" value="1"/>
</dbReference>
<dbReference type="Pfam" id="PF13426">
    <property type="entry name" value="PAS_9"/>
    <property type="match status" value="1"/>
</dbReference>
<dbReference type="InterPro" id="IPR001610">
    <property type="entry name" value="PAC"/>
</dbReference>
<dbReference type="Gene3D" id="6.10.340.10">
    <property type="match status" value="1"/>
</dbReference>
<dbReference type="SMART" id="SM00065">
    <property type="entry name" value="GAF"/>
    <property type="match status" value="1"/>
</dbReference>
<dbReference type="SMART" id="SM00267">
    <property type="entry name" value="GGDEF"/>
    <property type="match status" value="1"/>
</dbReference>
<dbReference type="InterPro" id="IPR003018">
    <property type="entry name" value="GAF"/>
</dbReference>
<sequence length="738" mass="82196">MNFTKIFQLRSIKRKLILLTSVLIILPAGIFAGLVAHFHQRSLITLEQVNTNLMNTIIQNEWRGKAQTLAYLLAREIAQSANKLSISEINHLATLGMEGKGFRYVCVQDEKERDFVDSSEGFGLQNDVFANDLTLSTNTPEDLIGQKHNDVVDVAAPIMCESKVLGVVRIGFSPHGIQTIPDALQEKFGSRMKQSVVVFKRDTFLLLPAIAIPIMLLGWILIRKLMSPIQMLMLETETIAKGNITRRIETNSGDDVGKIAHAFNKMIADLQETIVSKEYADNIINSMDDSLVVASPEFTIQMVNQSTCELLGYNEQELIGKPINFLFSEEDTADTSWFDSIEKDLIHNTEKTYVSKDGRKIAVLFSGTAIRGNNGAIRGIVCVALDITERKRIEVELRKAVAQRDANIKDLGYLMYFSTLMNEEVREDKLVYHMAKALQEHFQPELLAVLTVDKIKNVLDASLIIPPMPLNKLIREEVISDPSLCQVIRTGREVIIGNTAEDTPCECIAHKIEGGGYACLPLLTGGTIAGMVLIGKKDKSYWLNEEIRKLILVYVGLTASALQRVRLIDLTRRAAITDSLTGAYNRRFFDEMLKNQIALAKRRNESLGLVIVDLDHFKNVNDTYGHMAGDQTLQQIASIMKNSIRSSDVLARYGGEEFVIIMPSIDLPNTMKKAEGIREQVESFQFKIDSLGQSPQITISIGVASFPDHGAECDTLIASADMALYKAKKGGRNRVESP</sequence>
<dbReference type="InterPro" id="IPR029787">
    <property type="entry name" value="Nucleotide_cyclase"/>
</dbReference>
<feature type="domain" description="GGDEF" evidence="5">
    <location>
        <begin position="605"/>
        <end position="738"/>
    </location>
</feature>
<dbReference type="PROSITE" id="PS50887">
    <property type="entry name" value="GGDEF"/>
    <property type="match status" value="1"/>
</dbReference>
<proteinExistence type="predicted"/>
<evidence type="ECO:0000259" key="5">
    <source>
        <dbReference type="PROSITE" id="PS50887"/>
    </source>
</evidence>
<dbReference type="PANTHER" id="PTHR46663">
    <property type="entry name" value="DIGUANYLATE CYCLASE DGCT-RELATED"/>
    <property type="match status" value="1"/>
</dbReference>
<dbReference type="CDD" id="cd01949">
    <property type="entry name" value="GGDEF"/>
    <property type="match status" value="1"/>
</dbReference>
<feature type="domain" description="PAS" evidence="2">
    <location>
        <begin position="276"/>
        <end position="331"/>
    </location>
</feature>
<dbReference type="EMBL" id="AYTS01000147">
    <property type="protein sequence ID" value="OOP55428.1"/>
    <property type="molecule type" value="Genomic_DNA"/>
</dbReference>
<dbReference type="CDD" id="cd06225">
    <property type="entry name" value="HAMP"/>
    <property type="match status" value="1"/>
</dbReference>
<dbReference type="SUPFAM" id="SSF158472">
    <property type="entry name" value="HAMP domain-like"/>
    <property type="match status" value="1"/>
</dbReference>
<keyword evidence="1" id="KW-1133">Transmembrane helix</keyword>
<feature type="domain" description="HAMP" evidence="4">
    <location>
        <begin position="223"/>
        <end position="275"/>
    </location>
</feature>
<dbReference type="Gene3D" id="3.30.70.270">
    <property type="match status" value="1"/>
</dbReference>
<feature type="transmembrane region" description="Helical" evidence="1">
    <location>
        <begin position="204"/>
        <end position="222"/>
    </location>
</feature>
<dbReference type="InterPro" id="IPR000700">
    <property type="entry name" value="PAS-assoc_C"/>
</dbReference>
<dbReference type="Gene3D" id="3.30.450.20">
    <property type="entry name" value="PAS domain"/>
    <property type="match status" value="1"/>
</dbReference>
<dbReference type="InterPro" id="IPR052163">
    <property type="entry name" value="DGC-Regulatory_Protein"/>
</dbReference>
<dbReference type="InterPro" id="IPR029016">
    <property type="entry name" value="GAF-like_dom_sf"/>
</dbReference>
<dbReference type="PANTHER" id="PTHR46663:SF2">
    <property type="entry name" value="GGDEF DOMAIN-CONTAINING PROTEIN"/>
    <property type="match status" value="1"/>
</dbReference>
<keyword evidence="1" id="KW-0812">Transmembrane</keyword>
<dbReference type="Proteomes" id="UP000189681">
    <property type="component" value="Unassembled WGS sequence"/>
</dbReference>
<dbReference type="CDD" id="cd00130">
    <property type="entry name" value="PAS"/>
    <property type="match status" value="1"/>
</dbReference>
<evidence type="ECO:0000259" key="3">
    <source>
        <dbReference type="PROSITE" id="PS50113"/>
    </source>
</evidence>
<dbReference type="GO" id="GO:0007165">
    <property type="term" value="P:signal transduction"/>
    <property type="evidence" value="ECO:0007669"/>
    <property type="project" value="InterPro"/>
</dbReference>
<dbReference type="Pfam" id="PF00672">
    <property type="entry name" value="HAMP"/>
    <property type="match status" value="1"/>
</dbReference>
<dbReference type="GO" id="GO:0016020">
    <property type="term" value="C:membrane"/>
    <property type="evidence" value="ECO:0007669"/>
    <property type="project" value="InterPro"/>
</dbReference>